<organism evidence="8 9">
    <name type="scientific">Tepidibacter hydrothermalis</name>
    <dbReference type="NCBI Taxonomy" id="3036126"/>
    <lineage>
        <taxon>Bacteria</taxon>
        <taxon>Bacillati</taxon>
        <taxon>Bacillota</taxon>
        <taxon>Clostridia</taxon>
        <taxon>Peptostreptococcales</taxon>
        <taxon>Peptostreptococcaceae</taxon>
        <taxon>Tepidibacter</taxon>
    </lineage>
</organism>
<feature type="transmembrane region" description="Helical" evidence="6">
    <location>
        <begin position="97"/>
        <end position="114"/>
    </location>
</feature>
<keyword evidence="9" id="KW-1185">Reference proteome</keyword>
<evidence type="ECO:0000256" key="6">
    <source>
        <dbReference type="SAM" id="Phobius"/>
    </source>
</evidence>
<keyword evidence="5 6" id="KW-0472">Membrane</keyword>
<comment type="subcellular location">
    <subcellularLocation>
        <location evidence="1">Membrane</location>
        <topology evidence="1">Multi-pass membrane protein</topology>
    </subcellularLocation>
</comment>
<dbReference type="Pfam" id="PF00892">
    <property type="entry name" value="EamA"/>
    <property type="match status" value="2"/>
</dbReference>
<evidence type="ECO:0000256" key="1">
    <source>
        <dbReference type="ARBA" id="ARBA00004141"/>
    </source>
</evidence>
<proteinExistence type="inferred from homology"/>
<feature type="transmembrane region" description="Helical" evidence="6">
    <location>
        <begin position="145"/>
        <end position="165"/>
    </location>
</feature>
<evidence type="ECO:0000256" key="5">
    <source>
        <dbReference type="ARBA" id="ARBA00023136"/>
    </source>
</evidence>
<comment type="similarity">
    <text evidence="2">Belongs to the EamA transporter family.</text>
</comment>
<feature type="transmembrane region" description="Helical" evidence="6">
    <location>
        <begin position="121"/>
        <end position="139"/>
    </location>
</feature>
<feature type="domain" description="EamA" evidence="7">
    <location>
        <begin position="6"/>
        <end position="137"/>
    </location>
</feature>
<dbReference type="InterPro" id="IPR037185">
    <property type="entry name" value="EmrE-like"/>
</dbReference>
<evidence type="ECO:0000256" key="2">
    <source>
        <dbReference type="ARBA" id="ARBA00007362"/>
    </source>
</evidence>
<dbReference type="PANTHER" id="PTHR22911">
    <property type="entry name" value="ACYL-MALONYL CONDENSING ENZYME-RELATED"/>
    <property type="match status" value="1"/>
</dbReference>
<feature type="transmembrane region" description="Helical" evidence="6">
    <location>
        <begin position="203"/>
        <end position="224"/>
    </location>
</feature>
<sequence>MNNKSKAILYMLFSSFCFALMGALVKLAGDVPTIEKTFFRNLISTFVAGFLVIKNKKNFFGKRENQKHLILRSILGTIGMIGYFYTIDNMLLSDSAMLNKLNPFFVTLFALWFLKEKPSRIQIPSLIVAFIGALFIIKPQFNIEAFPAFVGVISAVFAGGAYTMVRLLGDKEEFYTIVFYFSFVSSCIMFPLMMINFKPLSLHQFFILMMTGIVASLAQFSLTLAYKLAPAGEISIYNYTNVIFSGLLGFMLWSELPDAFSFIGYTLIIGSGFAIFLYNAKQKNG</sequence>
<evidence type="ECO:0000313" key="9">
    <source>
        <dbReference type="Proteomes" id="UP001222800"/>
    </source>
</evidence>
<feature type="transmembrane region" description="Helical" evidence="6">
    <location>
        <begin position="236"/>
        <end position="253"/>
    </location>
</feature>
<feature type="transmembrane region" description="Helical" evidence="6">
    <location>
        <begin position="259"/>
        <end position="280"/>
    </location>
</feature>
<evidence type="ECO:0000256" key="4">
    <source>
        <dbReference type="ARBA" id="ARBA00022989"/>
    </source>
</evidence>
<evidence type="ECO:0000313" key="8">
    <source>
        <dbReference type="EMBL" id="WFD09851.1"/>
    </source>
</evidence>
<feature type="transmembrane region" description="Helical" evidence="6">
    <location>
        <begin position="177"/>
        <end position="197"/>
    </location>
</feature>
<dbReference type="SUPFAM" id="SSF103481">
    <property type="entry name" value="Multidrug resistance efflux transporter EmrE"/>
    <property type="match status" value="2"/>
</dbReference>
<feature type="domain" description="EamA" evidence="7">
    <location>
        <begin position="148"/>
        <end position="275"/>
    </location>
</feature>
<gene>
    <name evidence="8" type="ORF">P4S50_15845</name>
</gene>
<protein>
    <submittedName>
        <fullName evidence="8">DMT family transporter</fullName>
    </submittedName>
</protein>
<dbReference type="PANTHER" id="PTHR22911:SF6">
    <property type="entry name" value="SOLUTE CARRIER FAMILY 35 MEMBER G1"/>
    <property type="match status" value="1"/>
</dbReference>
<keyword evidence="4 6" id="KW-1133">Transmembrane helix</keyword>
<feature type="transmembrane region" description="Helical" evidence="6">
    <location>
        <begin position="7"/>
        <end position="25"/>
    </location>
</feature>
<dbReference type="Proteomes" id="UP001222800">
    <property type="component" value="Chromosome"/>
</dbReference>
<dbReference type="RefSeq" id="WP_277731805.1">
    <property type="nucleotide sequence ID" value="NZ_CP120733.1"/>
</dbReference>
<evidence type="ECO:0000256" key="3">
    <source>
        <dbReference type="ARBA" id="ARBA00022692"/>
    </source>
</evidence>
<reference evidence="8 9" key="1">
    <citation type="submission" date="2023-03" db="EMBL/GenBank/DDBJ databases">
        <title>Complete genome sequence of Tepidibacter sp. SWIR-1, isolated from a deep-sea hydrothermal vent.</title>
        <authorList>
            <person name="Li X."/>
        </authorList>
    </citation>
    <scope>NUCLEOTIDE SEQUENCE [LARGE SCALE GENOMIC DNA]</scope>
    <source>
        <strain evidence="8 9">SWIR-1</strain>
    </source>
</reference>
<name>A0ABY8EAB6_9FIRM</name>
<feature type="transmembrane region" description="Helical" evidence="6">
    <location>
        <begin position="37"/>
        <end position="53"/>
    </location>
</feature>
<evidence type="ECO:0000259" key="7">
    <source>
        <dbReference type="Pfam" id="PF00892"/>
    </source>
</evidence>
<feature type="transmembrane region" description="Helical" evidence="6">
    <location>
        <begin position="69"/>
        <end position="85"/>
    </location>
</feature>
<keyword evidence="3 6" id="KW-0812">Transmembrane</keyword>
<dbReference type="InterPro" id="IPR000620">
    <property type="entry name" value="EamA_dom"/>
</dbReference>
<accession>A0ABY8EAB6</accession>
<dbReference type="EMBL" id="CP120733">
    <property type="protein sequence ID" value="WFD09851.1"/>
    <property type="molecule type" value="Genomic_DNA"/>
</dbReference>